<dbReference type="EMBL" id="JRES01000138">
    <property type="protein sequence ID" value="KNC33887.1"/>
    <property type="molecule type" value="Genomic_DNA"/>
</dbReference>
<organism evidence="3 4">
    <name type="scientific">Lucilia cuprina</name>
    <name type="common">Green bottle fly</name>
    <name type="synonym">Australian sheep blowfly</name>
    <dbReference type="NCBI Taxonomy" id="7375"/>
    <lineage>
        <taxon>Eukaryota</taxon>
        <taxon>Metazoa</taxon>
        <taxon>Ecdysozoa</taxon>
        <taxon>Arthropoda</taxon>
        <taxon>Hexapoda</taxon>
        <taxon>Insecta</taxon>
        <taxon>Pterygota</taxon>
        <taxon>Neoptera</taxon>
        <taxon>Endopterygota</taxon>
        <taxon>Diptera</taxon>
        <taxon>Brachycera</taxon>
        <taxon>Muscomorpha</taxon>
        <taxon>Oestroidea</taxon>
        <taxon>Calliphoridae</taxon>
        <taxon>Luciliinae</taxon>
        <taxon>Lucilia</taxon>
    </lineage>
</organism>
<keyword evidence="4" id="KW-1185">Reference proteome</keyword>
<reference evidence="3 4" key="1">
    <citation type="journal article" date="2015" name="Nat. Commun.">
        <title>Lucilia cuprina genome unlocks parasitic fly biology to underpin future interventions.</title>
        <authorList>
            <person name="Anstead C.A."/>
            <person name="Korhonen P.K."/>
            <person name="Young N.D."/>
            <person name="Hall R.S."/>
            <person name="Jex A.R."/>
            <person name="Murali S.C."/>
            <person name="Hughes D.S."/>
            <person name="Lee S.F."/>
            <person name="Perry T."/>
            <person name="Stroehlein A.J."/>
            <person name="Ansell B.R."/>
            <person name="Breugelmans B."/>
            <person name="Hofmann A."/>
            <person name="Qu J."/>
            <person name="Dugan S."/>
            <person name="Lee S.L."/>
            <person name="Chao H."/>
            <person name="Dinh H."/>
            <person name="Han Y."/>
            <person name="Doddapaneni H.V."/>
            <person name="Worley K.C."/>
            <person name="Muzny D.M."/>
            <person name="Ioannidis P."/>
            <person name="Waterhouse R.M."/>
            <person name="Zdobnov E.M."/>
            <person name="James P.J."/>
            <person name="Bagnall N.H."/>
            <person name="Kotze A.C."/>
            <person name="Gibbs R.A."/>
            <person name="Richards S."/>
            <person name="Batterham P."/>
            <person name="Gasser R.B."/>
        </authorList>
    </citation>
    <scope>NUCLEOTIDE SEQUENCE [LARGE SCALE GENOMIC DNA]</scope>
    <source>
        <strain evidence="3 4">LS</strain>
        <tissue evidence="3">Full body</tissue>
    </source>
</reference>
<dbReference type="InterPro" id="IPR052976">
    <property type="entry name" value="Scoloptoxin-like"/>
</dbReference>
<evidence type="ECO:0000313" key="3">
    <source>
        <dbReference type="EMBL" id="KNC33887.1"/>
    </source>
</evidence>
<dbReference type="InterPro" id="IPR002557">
    <property type="entry name" value="Chitin-bd_dom"/>
</dbReference>
<feature type="chain" id="PRO_5005536621" description="Chitin-binding type-2 domain-containing protein" evidence="1">
    <location>
        <begin position="21"/>
        <end position="624"/>
    </location>
</feature>
<feature type="signal peptide" evidence="1">
    <location>
        <begin position="1"/>
        <end position="20"/>
    </location>
</feature>
<evidence type="ECO:0000259" key="2">
    <source>
        <dbReference type="PROSITE" id="PS50940"/>
    </source>
</evidence>
<sequence length="624" mass="71919">MGAIIAVLFLTLFNWVLVNCETTIFNTASNIEKSHKTLLADINYQLEFNRVIPGKPDQDYPIHSTVPKTTFSCNGKVEGYYADIESRCQAFRICTNTATSSQGFGFLCPNGTLFSQKLFVCDWYRNVKCNDSELYYNNNNIEVGTEFTIMQTIRLMMEYPIKMLKGDYTRYIEPHTEKNVTNQENYIKIVYDYENPNQNNKSSLLINNLGELSPDFNHIEKNETEPTNAFQRNTISEINLALNINNLAETEAINTTIHKNPDTLNKQPFRFLSQEFSTQKFQNKEALKKKNLSIDINSLYGNDQTKYLNRSNSTIKYAEHFIDKISTERNAENFELDPEDETGLKISNLTEPKYDAIKDNTEYLQNYSSNLLINGIIQTSIEPKIHEHNATVNTKKHFKNFFNKRNLQQKLITTPKVLLTTTTKNPRLHYKSLTNRLHPSISQTLHLKEKSKHEYYPISKKNVRNANTGSNIINHGLELPYQPTWESVQENLMRYQSSNGNISQSSKRYLNRKRTPSYFIATNEEKTILNLDNNTKDSLFTTYEPKRNHTQRNSFNKNDHSIKMANSSNGLLSNIFQIHLEHGNSSVFSENSVIAGAQEQPISSVLEESNNMQLKSSSQKKIQL</sequence>
<dbReference type="Proteomes" id="UP000037069">
    <property type="component" value="Unassembled WGS sequence"/>
</dbReference>
<dbReference type="AlphaFoldDB" id="A0A0L0CNX6"/>
<dbReference type="GO" id="GO:0008061">
    <property type="term" value="F:chitin binding"/>
    <property type="evidence" value="ECO:0007669"/>
    <property type="project" value="InterPro"/>
</dbReference>
<evidence type="ECO:0000313" key="4">
    <source>
        <dbReference type="Proteomes" id="UP000037069"/>
    </source>
</evidence>
<dbReference type="OrthoDB" id="6514762at2759"/>
<protein>
    <recommendedName>
        <fullName evidence="2">Chitin-binding type-2 domain-containing protein</fullName>
    </recommendedName>
</protein>
<gene>
    <name evidence="3" type="ORF">FF38_14259</name>
</gene>
<proteinExistence type="predicted"/>
<evidence type="ECO:0000256" key="1">
    <source>
        <dbReference type="SAM" id="SignalP"/>
    </source>
</evidence>
<keyword evidence="1" id="KW-0732">Signal</keyword>
<comment type="caution">
    <text evidence="3">The sequence shown here is derived from an EMBL/GenBank/DDBJ whole genome shotgun (WGS) entry which is preliminary data.</text>
</comment>
<dbReference type="Gene3D" id="2.170.140.10">
    <property type="entry name" value="Chitin binding domain"/>
    <property type="match status" value="1"/>
</dbReference>
<dbReference type="PROSITE" id="PS50940">
    <property type="entry name" value="CHIT_BIND_II"/>
    <property type="match status" value="1"/>
</dbReference>
<dbReference type="SMART" id="SM00494">
    <property type="entry name" value="ChtBD2"/>
    <property type="match status" value="1"/>
</dbReference>
<feature type="domain" description="Chitin-binding type-2" evidence="2">
    <location>
        <begin position="70"/>
        <end position="131"/>
    </location>
</feature>
<dbReference type="SUPFAM" id="SSF57625">
    <property type="entry name" value="Invertebrate chitin-binding proteins"/>
    <property type="match status" value="1"/>
</dbReference>
<name>A0A0L0CNX6_LUCCU</name>
<dbReference type="Pfam" id="PF01607">
    <property type="entry name" value="CBM_14"/>
    <property type="match status" value="1"/>
</dbReference>
<dbReference type="PANTHER" id="PTHR22933">
    <property type="entry name" value="FI18007P1-RELATED"/>
    <property type="match status" value="1"/>
</dbReference>
<dbReference type="GO" id="GO:0005576">
    <property type="term" value="C:extracellular region"/>
    <property type="evidence" value="ECO:0007669"/>
    <property type="project" value="InterPro"/>
</dbReference>
<accession>A0A0L0CNX6</accession>
<dbReference type="InterPro" id="IPR036508">
    <property type="entry name" value="Chitin-bd_dom_sf"/>
</dbReference>
<dbReference type="PANTHER" id="PTHR22933:SF42">
    <property type="entry name" value="FI18455P1-RELATED"/>
    <property type="match status" value="1"/>
</dbReference>